<feature type="transmembrane region" description="Helical" evidence="6">
    <location>
        <begin position="79"/>
        <end position="100"/>
    </location>
</feature>
<keyword evidence="2" id="KW-1003">Cell membrane</keyword>
<gene>
    <name evidence="8" type="ORF">B7H23_06965</name>
</gene>
<sequence>MRASNPTSLPISPAIAAYGMLTLTTLFWGANAVAGRMASGHVSPGMLTMLRWLVALIVLLAISGPRLRDDWPKLRRALPHLMVLGSLGFALFNILLYSALNFTTAINAAIAQGGMPVAIFLLNFLIFRMRPGILQIVGLILGLCGVAMVAAQGDPANLATLQINRGDALLLLAVLVYASYTVALRSKPAALHWQSTMTGMSAGALIAAIPYAFWEAANGDLLMPDATGWGVVLFAAIFPSIFSQSLYIRGNELIGGNRAGLFINLVPIWGTLLAVIVLGETFELWQALSLGLIFSGIALAERFKPKT</sequence>
<dbReference type="PANTHER" id="PTHR32322:SF18">
    <property type="entry name" value="S-ADENOSYLMETHIONINE_S-ADENOSYLHOMOCYSTEINE TRANSPORTER"/>
    <property type="match status" value="1"/>
</dbReference>
<feature type="transmembrane region" description="Helical" evidence="6">
    <location>
        <begin position="49"/>
        <end position="67"/>
    </location>
</feature>
<dbReference type="GO" id="GO:0005886">
    <property type="term" value="C:plasma membrane"/>
    <property type="evidence" value="ECO:0007669"/>
    <property type="project" value="UniProtKB-SubCell"/>
</dbReference>
<dbReference type="RefSeq" id="WP_094076574.1">
    <property type="nucleotide sequence ID" value="NZ_NBYO01000001.1"/>
</dbReference>
<keyword evidence="9" id="KW-1185">Reference proteome</keyword>
<feature type="transmembrane region" description="Helical" evidence="6">
    <location>
        <begin position="196"/>
        <end position="214"/>
    </location>
</feature>
<evidence type="ECO:0000256" key="2">
    <source>
        <dbReference type="ARBA" id="ARBA00022475"/>
    </source>
</evidence>
<dbReference type="AlphaFoldDB" id="A0A231V364"/>
<feature type="transmembrane region" description="Helical" evidence="6">
    <location>
        <begin position="133"/>
        <end position="151"/>
    </location>
</feature>
<evidence type="ECO:0000256" key="5">
    <source>
        <dbReference type="ARBA" id="ARBA00023136"/>
    </source>
</evidence>
<protein>
    <submittedName>
        <fullName evidence="8">EamA family transporter</fullName>
    </submittedName>
</protein>
<dbReference type="InterPro" id="IPR037185">
    <property type="entry name" value="EmrE-like"/>
</dbReference>
<feature type="transmembrane region" description="Helical" evidence="6">
    <location>
        <begin position="284"/>
        <end position="303"/>
    </location>
</feature>
<evidence type="ECO:0000313" key="9">
    <source>
        <dbReference type="Proteomes" id="UP000215405"/>
    </source>
</evidence>
<dbReference type="PANTHER" id="PTHR32322">
    <property type="entry name" value="INNER MEMBRANE TRANSPORTER"/>
    <property type="match status" value="1"/>
</dbReference>
<evidence type="ECO:0000259" key="7">
    <source>
        <dbReference type="Pfam" id="PF00892"/>
    </source>
</evidence>
<feature type="transmembrane region" description="Helical" evidence="6">
    <location>
        <begin position="163"/>
        <end position="184"/>
    </location>
</feature>
<dbReference type="InterPro" id="IPR050638">
    <property type="entry name" value="AA-Vitamin_Transporters"/>
</dbReference>
<feature type="transmembrane region" description="Helical" evidence="6">
    <location>
        <begin position="106"/>
        <end position="126"/>
    </location>
</feature>
<evidence type="ECO:0000256" key="4">
    <source>
        <dbReference type="ARBA" id="ARBA00022989"/>
    </source>
</evidence>
<keyword evidence="4 6" id="KW-1133">Transmembrane helix</keyword>
<comment type="caution">
    <text evidence="8">The sequence shown here is derived from an EMBL/GenBank/DDBJ whole genome shotgun (WGS) entry which is preliminary data.</text>
</comment>
<dbReference type="Proteomes" id="UP000215405">
    <property type="component" value="Unassembled WGS sequence"/>
</dbReference>
<dbReference type="SUPFAM" id="SSF103481">
    <property type="entry name" value="Multidrug resistance efflux transporter EmrE"/>
    <property type="match status" value="2"/>
</dbReference>
<organism evidence="8 9">
    <name type="scientific">Notoacmeibacter marinus</name>
    <dbReference type="NCBI Taxonomy" id="1876515"/>
    <lineage>
        <taxon>Bacteria</taxon>
        <taxon>Pseudomonadati</taxon>
        <taxon>Pseudomonadota</taxon>
        <taxon>Alphaproteobacteria</taxon>
        <taxon>Hyphomicrobiales</taxon>
        <taxon>Notoacmeibacteraceae</taxon>
        <taxon>Notoacmeibacter</taxon>
    </lineage>
</organism>
<evidence type="ECO:0000256" key="6">
    <source>
        <dbReference type="SAM" id="Phobius"/>
    </source>
</evidence>
<dbReference type="InterPro" id="IPR000620">
    <property type="entry name" value="EamA_dom"/>
</dbReference>
<keyword evidence="3 6" id="KW-0812">Transmembrane</keyword>
<dbReference type="Pfam" id="PF00892">
    <property type="entry name" value="EamA"/>
    <property type="match status" value="2"/>
</dbReference>
<evidence type="ECO:0000313" key="8">
    <source>
        <dbReference type="EMBL" id="OXT02623.1"/>
    </source>
</evidence>
<feature type="domain" description="EamA" evidence="7">
    <location>
        <begin position="19"/>
        <end position="149"/>
    </location>
</feature>
<evidence type="ECO:0000256" key="3">
    <source>
        <dbReference type="ARBA" id="ARBA00022692"/>
    </source>
</evidence>
<reference evidence="9" key="1">
    <citation type="journal article" date="2017" name="Int. J. Syst. Evol. Microbiol.">
        <title>Notoacmeibacter marinus gen. nov., sp. nov., isolated from the gut of a limpet and proposal of Notoacmeibacteraceae fam. nov. in the order Rhizobiales of the class Alphaproteobacteria.</title>
        <authorList>
            <person name="Huang Z."/>
            <person name="Guo F."/>
            <person name="Lai Q."/>
        </authorList>
    </citation>
    <scope>NUCLEOTIDE SEQUENCE [LARGE SCALE GENOMIC DNA]</scope>
    <source>
        <strain evidence="9">XMTR2A4</strain>
    </source>
</reference>
<feature type="domain" description="EamA" evidence="7">
    <location>
        <begin position="165"/>
        <end position="299"/>
    </location>
</feature>
<comment type="subcellular location">
    <subcellularLocation>
        <location evidence="1">Cell membrane</location>
        <topology evidence="1">Multi-pass membrane protein</topology>
    </subcellularLocation>
</comment>
<dbReference type="EMBL" id="NBYO01000001">
    <property type="protein sequence ID" value="OXT02623.1"/>
    <property type="molecule type" value="Genomic_DNA"/>
</dbReference>
<keyword evidence="5 6" id="KW-0472">Membrane</keyword>
<name>A0A231V364_9HYPH</name>
<feature type="transmembrane region" description="Helical" evidence="6">
    <location>
        <begin position="259"/>
        <end position="278"/>
    </location>
</feature>
<proteinExistence type="predicted"/>
<feature type="transmembrane region" description="Helical" evidence="6">
    <location>
        <begin position="226"/>
        <end position="247"/>
    </location>
</feature>
<accession>A0A231V364</accession>
<feature type="transmembrane region" description="Helical" evidence="6">
    <location>
        <begin position="7"/>
        <end position="29"/>
    </location>
</feature>
<evidence type="ECO:0000256" key="1">
    <source>
        <dbReference type="ARBA" id="ARBA00004651"/>
    </source>
</evidence>